<evidence type="ECO:0008006" key="7">
    <source>
        <dbReference type="Google" id="ProtNLM"/>
    </source>
</evidence>
<evidence type="ECO:0000313" key="4">
    <source>
        <dbReference type="EMBL" id="RFA99999.1"/>
    </source>
</evidence>
<evidence type="ECO:0000256" key="2">
    <source>
        <dbReference type="SAM" id="MobiDB-lite"/>
    </source>
</evidence>
<organism evidence="3 6">
    <name type="scientific">Pyrobaculum aerophilum</name>
    <dbReference type="NCBI Taxonomy" id="13773"/>
    <lineage>
        <taxon>Archaea</taxon>
        <taxon>Thermoproteota</taxon>
        <taxon>Thermoprotei</taxon>
        <taxon>Thermoproteales</taxon>
        <taxon>Thermoproteaceae</taxon>
        <taxon>Pyrobaculum</taxon>
    </lineage>
</organism>
<evidence type="ECO:0000313" key="5">
    <source>
        <dbReference type="Proteomes" id="UP000256877"/>
    </source>
</evidence>
<accession>A0A371R3Y3</accession>
<reference evidence="5 6" key="1">
    <citation type="submission" date="2017-07" db="EMBL/GenBank/DDBJ databases">
        <title>Draft genome sequence of aerobic hyperthermophilic archaea, Pyrobaculum aerophilum YKB31 and YKB32.</title>
        <authorList>
            <person name="Mochizuki T."/>
            <person name="Berliner A.J."/>
            <person name="Yoshida-Takashima Y."/>
            <person name="Takaki Y."/>
            <person name="Nunoura T."/>
            <person name="Takai K."/>
        </authorList>
    </citation>
    <scope>NUCLEOTIDE SEQUENCE [LARGE SCALE GENOMIC DNA]</scope>
    <source>
        <strain evidence="3 6">YKB31</strain>
        <strain evidence="4 5">YKB32</strain>
    </source>
</reference>
<dbReference type="RefSeq" id="WP_116420243.1">
    <property type="nucleotide sequence ID" value="NZ_NMUE01000001.1"/>
</dbReference>
<sequence length="1364" mass="154452">MRFCLRINEAAAGGGGEAARGVLRYFELWEEVRAAPREEALKTAEEMRALAQKHPIVGELLRARARGEWQRPEELPRLLHKLYAEEAQRRVEEIKQRATQAKKDAEAFEREMKKLRNNLENALAQIGARDAVDLLIRLASITDAVAEAVKAIERAAPELERSKQWEKVLERAKAGSLTEKDVERLRAAARDLARAWEAYPRLLEFLQRPDIDAKDLYFLYKAAKDLGLREAAEFIGLVGAARGVHEIYGRELYHNPLYEALLPYLGWREWKALLQAPMGVYVVNRLGDRLAREAFGRYILFDLYGEAFRDISTLADVPLTVGMPVAFKARDVFFFLPERSYPDKVAKYVAEWTFQGLTEGIRRYYNSREGIQHRAAAHLMAMAGRAVALYKAYEELIQRAKKAVGMERDVLTAVAHAVRARAAYEELKMARLHLKYAERLAELSAERAERIRESAQRHYEALTAEASRKFRESIREIKSILEKYGKEEREEFLKALSAYLGGAAYLAARPDRIHLLIKAAEPMRVVSHVSAELYDALAKAEEAYRIYRRLEKYLAKSVKTPPSPAPDYSIAMFIEGGAKYKRRVVEEAAAELSYHWLRARAGLLLKIDVTSIAYWHREGQIKLPPEAVKALKAMGTHRKAKLLAERGVEPTPLEIVKARLESDVLAIVAASKATPVAKELGEIATALAFHWMTGRLKLPALVVEWIREYRPEDWKRAKEAVDAFRRGDAEAVKRLIALNAVEALTKFKAAVSKFVEEAASIARFSPGAYQRVKEIAEDLSRGGPLEKYLATKIAEALRRVEPLRAPDVEAFKSLPEAVRDGLNRLVRNLEERMLREGYFDAVIKPFSRLFGFGERTDPRELAGRAAAKLRELWRVDLRDGEAYATGYRQRAEEAYAKALRELEELARAPLAEAAGWAERVFDALAEALSYLVEDRFIAWSEENKDYFNGDELAKTALEIVKEVLGVEARELATEAIARALGRWAEIGAREYPAWLSQGRLPSTLHLAVVLKTEKYADLLSRRLQVITAAGGGEEGWKIHVFAFHPTLREVVERVRSMIADMLSKGKDAPSHIGIAPVEFVFTVANAWITDEGIATSRLGREFEDKLKEAFDYVITPPRPGVYKRPVDYKEIRRYDIYLAVRADPELKVFAEMYGDEWWKAVEAAAGYKLGEMLMRQLREEYGKRGGELLWEWESGASGYDVVGLLYYLTGSIEAEAARANRMLEELKAYLKWLASPAQLVPEADPHKWREDNKLFQAAVRIYAAVTGKKLEEVWQEAASRLRAIQPPGVKQELKEEQRGAQRPPAEAAEREKPAEKAEEKQTPSYKEAKAAEKPGEGMRGKAAERPGERAEEAGQRLSRPRRPA</sequence>
<feature type="region of interest" description="Disordered" evidence="2">
    <location>
        <begin position="1287"/>
        <end position="1364"/>
    </location>
</feature>
<dbReference type="Proteomes" id="UP000256877">
    <property type="component" value="Unassembled WGS sequence"/>
</dbReference>
<evidence type="ECO:0000313" key="3">
    <source>
        <dbReference type="EMBL" id="RFA98506.1"/>
    </source>
</evidence>
<keyword evidence="1" id="KW-0175">Coiled coil</keyword>
<proteinExistence type="predicted"/>
<comment type="caution">
    <text evidence="3">The sequence shown here is derived from an EMBL/GenBank/DDBJ whole genome shotgun (WGS) entry which is preliminary data.</text>
</comment>
<evidence type="ECO:0000313" key="6">
    <source>
        <dbReference type="Proteomes" id="UP000257123"/>
    </source>
</evidence>
<dbReference type="EMBL" id="NMUE01000001">
    <property type="protein sequence ID" value="RFA98506.1"/>
    <property type="molecule type" value="Genomic_DNA"/>
</dbReference>
<dbReference type="Proteomes" id="UP000257123">
    <property type="component" value="Unassembled WGS sequence"/>
</dbReference>
<dbReference type="EMBL" id="NMUF01000004">
    <property type="protein sequence ID" value="RFA99999.1"/>
    <property type="molecule type" value="Genomic_DNA"/>
</dbReference>
<name>A0A371R3Y3_9CREN</name>
<feature type="compositionally biased region" description="Basic and acidic residues" evidence="2">
    <location>
        <begin position="1307"/>
        <end position="1354"/>
    </location>
</feature>
<feature type="coiled-coil region" evidence="1">
    <location>
        <begin position="84"/>
        <end position="125"/>
    </location>
</feature>
<gene>
    <name evidence="3" type="ORF">CGL51_00245</name>
    <name evidence="4" type="ORF">CGL52_02215</name>
</gene>
<evidence type="ECO:0000256" key="1">
    <source>
        <dbReference type="SAM" id="Coils"/>
    </source>
</evidence>
<protein>
    <recommendedName>
        <fullName evidence="7">PaREP2b</fullName>
    </recommendedName>
</protein>